<evidence type="ECO:0000256" key="5">
    <source>
        <dbReference type="ARBA" id="ARBA00023239"/>
    </source>
</evidence>
<comment type="catalytic activity">
    <reaction evidence="6 7">
        <text>D-erythro-1-(imidazol-4-yl)glycerol 3-phosphate = 3-(imidazol-4-yl)-2-oxopropyl phosphate + H2O</text>
        <dbReference type="Rhea" id="RHEA:11040"/>
        <dbReference type="ChEBI" id="CHEBI:15377"/>
        <dbReference type="ChEBI" id="CHEBI:57766"/>
        <dbReference type="ChEBI" id="CHEBI:58278"/>
        <dbReference type="EC" id="4.2.1.19"/>
    </reaction>
</comment>
<evidence type="ECO:0000256" key="7">
    <source>
        <dbReference type="RuleBase" id="RU000599"/>
    </source>
</evidence>
<gene>
    <name evidence="6" type="primary">hisB</name>
    <name evidence="8" type="ORF">Dthio_PD2457</name>
</gene>
<comment type="pathway">
    <text evidence="1 6 7">Amino-acid biosynthesis; L-histidine biosynthesis; L-histidine from 5-phospho-alpha-D-ribose 1-diphosphate: step 6/9.</text>
</comment>
<dbReference type="NCBIfam" id="NF002111">
    <property type="entry name" value="PRK00951.2-1"/>
    <property type="match status" value="1"/>
</dbReference>
<keyword evidence="4 6" id="KW-0368">Histidine biosynthesis</keyword>
<evidence type="ECO:0000256" key="2">
    <source>
        <dbReference type="ARBA" id="ARBA00016664"/>
    </source>
</evidence>
<dbReference type="EMBL" id="ACJN02000002">
    <property type="protein sequence ID" value="EFI35063.1"/>
    <property type="molecule type" value="Genomic_DNA"/>
</dbReference>
<dbReference type="GO" id="GO:0005737">
    <property type="term" value="C:cytoplasm"/>
    <property type="evidence" value="ECO:0007669"/>
    <property type="project" value="UniProtKB-SubCell"/>
</dbReference>
<dbReference type="PANTHER" id="PTHR23133">
    <property type="entry name" value="IMIDAZOLEGLYCEROL-PHOSPHATE DEHYDRATASE HIS7"/>
    <property type="match status" value="1"/>
</dbReference>
<evidence type="ECO:0000313" key="8">
    <source>
        <dbReference type="EMBL" id="EFI35063.1"/>
    </source>
</evidence>
<organism evidence="8 9">
    <name type="scientific">Desulfonatronospira thiodismutans ASO3-1</name>
    <dbReference type="NCBI Taxonomy" id="555779"/>
    <lineage>
        <taxon>Bacteria</taxon>
        <taxon>Pseudomonadati</taxon>
        <taxon>Thermodesulfobacteriota</taxon>
        <taxon>Desulfovibrionia</taxon>
        <taxon>Desulfovibrionales</taxon>
        <taxon>Desulfonatronovibrionaceae</taxon>
        <taxon>Desulfonatronospira</taxon>
    </lineage>
</organism>
<dbReference type="GO" id="GO:0000105">
    <property type="term" value="P:L-histidine biosynthetic process"/>
    <property type="evidence" value="ECO:0007669"/>
    <property type="project" value="UniProtKB-UniRule"/>
</dbReference>
<dbReference type="UniPathway" id="UPA00031">
    <property type="reaction ID" value="UER00011"/>
</dbReference>
<dbReference type="RefSeq" id="WP_008870377.1">
    <property type="nucleotide sequence ID" value="NZ_ACJN02000002.1"/>
</dbReference>
<dbReference type="InterPro" id="IPR020568">
    <property type="entry name" value="Ribosomal_Su5_D2-typ_SF"/>
</dbReference>
<evidence type="ECO:0000256" key="6">
    <source>
        <dbReference type="HAMAP-Rule" id="MF_00076"/>
    </source>
</evidence>
<proteinExistence type="inferred from homology"/>
<evidence type="ECO:0000256" key="4">
    <source>
        <dbReference type="ARBA" id="ARBA00023102"/>
    </source>
</evidence>
<dbReference type="InterPro" id="IPR038494">
    <property type="entry name" value="IGPD_sf"/>
</dbReference>
<dbReference type="FunFam" id="3.30.230.40:FF:000001">
    <property type="entry name" value="Imidazoleglycerol-phosphate dehydratase HisB"/>
    <property type="match status" value="1"/>
</dbReference>
<keyword evidence="9" id="KW-1185">Reference proteome</keyword>
<keyword evidence="5 6" id="KW-0456">Lyase</keyword>
<dbReference type="InterPro" id="IPR000807">
    <property type="entry name" value="ImidazoleglycerolP_deHydtase"/>
</dbReference>
<evidence type="ECO:0000313" key="9">
    <source>
        <dbReference type="Proteomes" id="UP000005496"/>
    </source>
</evidence>
<reference evidence="8" key="1">
    <citation type="submission" date="2010-05" db="EMBL/GenBank/DDBJ databases">
        <title>The draft genome of Desulfonatronospira thiodismutans ASO3-1.</title>
        <authorList>
            <consortium name="US DOE Joint Genome Institute (JGI-PGF)"/>
            <person name="Lucas S."/>
            <person name="Copeland A."/>
            <person name="Lapidus A."/>
            <person name="Cheng J.-F."/>
            <person name="Bruce D."/>
            <person name="Goodwin L."/>
            <person name="Pitluck S."/>
            <person name="Chertkov O."/>
            <person name="Brettin T."/>
            <person name="Detter J.C."/>
            <person name="Han C."/>
            <person name="Land M.L."/>
            <person name="Hauser L."/>
            <person name="Kyrpides N."/>
            <person name="Mikhailova N."/>
            <person name="Muyzer G."/>
            <person name="Woyke T."/>
        </authorList>
    </citation>
    <scope>NUCLEOTIDE SEQUENCE [LARGE SCALE GENOMIC DNA]</scope>
    <source>
        <strain evidence="8">ASO3-1</strain>
    </source>
</reference>
<dbReference type="PANTHER" id="PTHR23133:SF2">
    <property type="entry name" value="IMIDAZOLEGLYCEROL-PHOSPHATE DEHYDRATASE"/>
    <property type="match status" value="1"/>
</dbReference>
<dbReference type="NCBIfam" id="NF002114">
    <property type="entry name" value="PRK00951.2-4"/>
    <property type="match status" value="1"/>
</dbReference>
<comment type="caution">
    <text evidence="8">The sequence shown here is derived from an EMBL/GenBank/DDBJ whole genome shotgun (WGS) entry which is preliminary data.</text>
</comment>
<comment type="subcellular location">
    <subcellularLocation>
        <location evidence="6 7">Cytoplasm</location>
    </subcellularLocation>
</comment>
<dbReference type="Gene3D" id="3.30.230.40">
    <property type="entry name" value="Imidazole glycerol phosphate dehydratase, domain 1"/>
    <property type="match status" value="2"/>
</dbReference>
<evidence type="ECO:0000256" key="3">
    <source>
        <dbReference type="ARBA" id="ARBA00022605"/>
    </source>
</evidence>
<dbReference type="PROSITE" id="PS00954">
    <property type="entry name" value="IGP_DEHYDRATASE_1"/>
    <property type="match status" value="1"/>
</dbReference>
<name>D6SQN7_9BACT</name>
<dbReference type="OrthoDB" id="9790411at2"/>
<dbReference type="HAMAP" id="MF_00076">
    <property type="entry name" value="HisB"/>
    <property type="match status" value="1"/>
</dbReference>
<keyword evidence="6" id="KW-0963">Cytoplasm</keyword>
<dbReference type="GO" id="GO:0004424">
    <property type="term" value="F:imidazoleglycerol-phosphate dehydratase activity"/>
    <property type="evidence" value="ECO:0007669"/>
    <property type="project" value="UniProtKB-UniRule"/>
</dbReference>
<protein>
    <recommendedName>
        <fullName evidence="2 6">Imidazoleglycerol-phosphate dehydratase</fullName>
        <shortName evidence="6">IGPD</shortName>
        <ecNumber evidence="6 7">4.2.1.19</ecNumber>
    </recommendedName>
</protein>
<dbReference type="AlphaFoldDB" id="D6SQN7"/>
<comment type="similarity">
    <text evidence="6 7">Belongs to the imidazoleglycerol-phosphate dehydratase family.</text>
</comment>
<dbReference type="FunFam" id="3.30.230.40:FF:000003">
    <property type="entry name" value="Imidazoleglycerol-phosphate dehydratase HisB"/>
    <property type="match status" value="1"/>
</dbReference>
<dbReference type="EC" id="4.2.1.19" evidence="6 7"/>
<dbReference type="Proteomes" id="UP000005496">
    <property type="component" value="Unassembled WGS sequence"/>
</dbReference>
<accession>D6SQN7</accession>
<dbReference type="CDD" id="cd07914">
    <property type="entry name" value="IGPD"/>
    <property type="match status" value="1"/>
</dbReference>
<evidence type="ECO:0000256" key="1">
    <source>
        <dbReference type="ARBA" id="ARBA00005047"/>
    </source>
</evidence>
<sequence>MRQASIHRKTLETDVELDLVLDAGEKQGVKVQTGVGFFDHMLTLMAHWAGFGLSVQCRGDLHVDAHHSLEDVGICLGQALAKALGDKKGINRVGQASVPLDEALCRCVLDISGRPYLVYHGEQILPAIVAGEEKDVYREFFKSLACNSAMNLHLCFNYGQNGHHLMEAAFKSLGLALRQAVALDRTELLSTKGVLD</sequence>
<keyword evidence="3 6" id="KW-0028">Amino-acid biosynthesis</keyword>
<dbReference type="PROSITE" id="PS00955">
    <property type="entry name" value="IGP_DEHYDRATASE_2"/>
    <property type="match status" value="1"/>
</dbReference>
<dbReference type="SUPFAM" id="SSF54211">
    <property type="entry name" value="Ribosomal protein S5 domain 2-like"/>
    <property type="match status" value="2"/>
</dbReference>
<dbReference type="InterPro" id="IPR020565">
    <property type="entry name" value="ImidazoleglycerP_deHydtase_CS"/>
</dbReference>
<dbReference type="Pfam" id="PF00475">
    <property type="entry name" value="IGPD"/>
    <property type="match status" value="1"/>
</dbReference>
<dbReference type="eggNOG" id="COG0131">
    <property type="taxonomic scope" value="Bacteria"/>
</dbReference>